<sequence length="72" mass="8030">MSLGGYVCVTHRHGCDSQGDKAAPERDRKQMKGEELWSCVAVTEVSLWERAVSEPEDGYISASVYLNKKLQV</sequence>
<evidence type="ECO:0000313" key="2">
    <source>
        <dbReference type="Proteomes" id="UP001279410"/>
    </source>
</evidence>
<reference evidence="1" key="1">
    <citation type="submission" date="2022-08" db="EMBL/GenBank/DDBJ databases">
        <title>Genome sequencing of akame (Lates japonicus).</title>
        <authorList>
            <person name="Hashiguchi Y."/>
            <person name="Takahashi H."/>
        </authorList>
    </citation>
    <scope>NUCLEOTIDE SEQUENCE</scope>
    <source>
        <strain evidence="1">Kochi</strain>
    </source>
</reference>
<keyword evidence="2" id="KW-1185">Reference proteome</keyword>
<evidence type="ECO:0000313" key="1">
    <source>
        <dbReference type="EMBL" id="GLD46488.1"/>
    </source>
</evidence>
<organism evidence="1 2">
    <name type="scientific">Lates japonicus</name>
    <name type="common">Japanese lates</name>
    <dbReference type="NCBI Taxonomy" id="270547"/>
    <lineage>
        <taxon>Eukaryota</taxon>
        <taxon>Metazoa</taxon>
        <taxon>Chordata</taxon>
        <taxon>Craniata</taxon>
        <taxon>Vertebrata</taxon>
        <taxon>Euteleostomi</taxon>
        <taxon>Actinopterygii</taxon>
        <taxon>Neopterygii</taxon>
        <taxon>Teleostei</taxon>
        <taxon>Neoteleostei</taxon>
        <taxon>Acanthomorphata</taxon>
        <taxon>Carangaria</taxon>
        <taxon>Carangaria incertae sedis</taxon>
        <taxon>Centropomidae</taxon>
        <taxon>Lates</taxon>
    </lineage>
</organism>
<proteinExistence type="predicted"/>
<dbReference type="GO" id="GO:0032259">
    <property type="term" value="P:methylation"/>
    <property type="evidence" value="ECO:0007669"/>
    <property type="project" value="UniProtKB-KW"/>
</dbReference>
<dbReference type="GO" id="GO:0008168">
    <property type="term" value="F:methyltransferase activity"/>
    <property type="evidence" value="ECO:0007669"/>
    <property type="project" value="UniProtKB-KW"/>
</dbReference>
<protein>
    <submittedName>
        <fullName evidence="1">Methyltransferase-like protein 27 isoform X1</fullName>
    </submittedName>
</protein>
<dbReference type="EMBL" id="BRZM01000002">
    <property type="protein sequence ID" value="GLD46488.1"/>
    <property type="molecule type" value="Genomic_DNA"/>
</dbReference>
<name>A0AAD3QW46_LATJO</name>
<dbReference type="Proteomes" id="UP001279410">
    <property type="component" value="Unassembled WGS sequence"/>
</dbReference>
<accession>A0AAD3QW46</accession>
<gene>
    <name evidence="1" type="ORF">AKAME5_000084100</name>
</gene>
<keyword evidence="1" id="KW-0489">Methyltransferase</keyword>
<keyword evidence="1" id="KW-0808">Transferase</keyword>
<comment type="caution">
    <text evidence="1">The sequence shown here is derived from an EMBL/GenBank/DDBJ whole genome shotgun (WGS) entry which is preliminary data.</text>
</comment>
<dbReference type="AlphaFoldDB" id="A0AAD3QW46"/>